<dbReference type="GO" id="GO:0060271">
    <property type="term" value="P:cilium assembly"/>
    <property type="evidence" value="ECO:0007669"/>
    <property type="project" value="TreeGrafter"/>
</dbReference>
<feature type="region of interest" description="Disordered" evidence="11">
    <location>
        <begin position="260"/>
        <end position="285"/>
    </location>
</feature>
<evidence type="ECO:0000256" key="6">
    <source>
        <dbReference type="ARBA" id="ARBA00023212"/>
    </source>
</evidence>
<evidence type="ECO:0000256" key="8">
    <source>
        <dbReference type="ARBA" id="ARBA00043971"/>
    </source>
</evidence>
<dbReference type="PANTHER" id="PTHR31363:SF0">
    <property type="entry name" value="TRAF3-INTERACTING PROTEIN 1"/>
    <property type="match status" value="1"/>
</dbReference>
<feature type="compositionally biased region" description="Basic and acidic residues" evidence="11">
    <location>
        <begin position="194"/>
        <end position="208"/>
    </location>
</feature>
<name>A0A158Q8Z2_9BILA</name>
<accession>A0A158Q8Z2</accession>
<feature type="region of interest" description="Disordered" evidence="11">
    <location>
        <begin position="123"/>
        <end position="216"/>
    </location>
</feature>
<dbReference type="InterPro" id="IPR041476">
    <property type="entry name" value="TRAF3IP1_C"/>
</dbReference>
<keyword evidence="6" id="KW-0206">Cytoskeleton</keyword>
<evidence type="ECO:0000256" key="11">
    <source>
        <dbReference type="SAM" id="MobiDB-lite"/>
    </source>
</evidence>
<dbReference type="GO" id="GO:0030992">
    <property type="term" value="C:intraciliary transport particle B"/>
    <property type="evidence" value="ECO:0007669"/>
    <property type="project" value="TreeGrafter"/>
</dbReference>
<proteinExistence type="inferred from homology"/>
<evidence type="ECO:0000256" key="5">
    <source>
        <dbReference type="ARBA" id="ARBA00023054"/>
    </source>
</evidence>
<sequence length="489" mass="55673">MSKMYTERTKELFSNLIDRPPLTDQLLQRPPFRFLHDIVKVTIQNTGFLMDNFTNEEMDASNITDKTAKANFLKTLIKALNNDGSLKDVKAAKIIAGKEPEMTNLMLQKLAIDAAAFRESKLKGAANEEKQKKEIKAHKKERNSKRVEGKINDNESRKVEKEKRHSSRSKEKRKRERDRESGEKSQIIKQTVDSSERRDSINEGHFEDTAPETSSAKMEQMILTDQEPSVITKTGDNGIADNLTEIDQPLISSASKKNLQRLATSSGRPRTSANRLGTAAARPAPPKIKKKRIEEIERKPDTNAKTSGVIIGERRESDENFMVEIEPLYDQTDQVNADELISEEHGGLVRKILETKKGLEDKISKEAYNAVVSVFDEKDQTRSQQELANLQKTIQQITQTTHLLARFLDNIQEDAESMFKEMEEWRLESTKNLHDLRERKANAEGLSESLLLRLNQLDEQIKEVKSAIVQTKAKVIANEEKIRVLVNNI</sequence>
<keyword evidence="4" id="KW-0970">Cilium biogenesis/degradation</keyword>
<dbReference type="GO" id="GO:0048513">
    <property type="term" value="P:animal organ development"/>
    <property type="evidence" value="ECO:0007669"/>
    <property type="project" value="UniProtKB-ARBA"/>
</dbReference>
<dbReference type="PANTHER" id="PTHR31363">
    <property type="entry name" value="TRAF3-INTERACTING PROTEIN 1"/>
    <property type="match status" value="1"/>
</dbReference>
<dbReference type="GO" id="GO:0048731">
    <property type="term" value="P:system development"/>
    <property type="evidence" value="ECO:0007669"/>
    <property type="project" value="UniProtKB-ARBA"/>
</dbReference>
<feature type="compositionally biased region" description="Polar residues" evidence="11">
    <location>
        <begin position="260"/>
        <end position="275"/>
    </location>
</feature>
<reference evidence="15" key="1">
    <citation type="submission" date="2016-04" db="UniProtKB">
        <authorList>
            <consortium name="WormBaseParasite"/>
        </authorList>
    </citation>
    <scope>IDENTIFICATION</scope>
</reference>
<evidence type="ECO:0000256" key="9">
    <source>
        <dbReference type="ARBA" id="ARBA00070492"/>
    </source>
</evidence>
<dbReference type="STRING" id="1147741.A0A158Q8Z2"/>
<evidence type="ECO:0000256" key="7">
    <source>
        <dbReference type="ARBA" id="ARBA00023273"/>
    </source>
</evidence>
<comment type="similarity">
    <text evidence="8">Belongs to the TRAF3IP1 family.</text>
</comment>
<feature type="domain" description="TRAF3-interacting protein 1 C-terminal" evidence="13">
    <location>
        <begin position="343"/>
        <end position="489"/>
    </location>
</feature>
<evidence type="ECO:0000256" key="3">
    <source>
        <dbReference type="ARBA" id="ARBA00022490"/>
    </source>
</evidence>
<evidence type="ECO:0000256" key="1">
    <source>
        <dbReference type="ARBA" id="ARBA00004120"/>
    </source>
</evidence>
<feature type="compositionally biased region" description="Basic and acidic residues" evidence="11">
    <location>
        <begin position="144"/>
        <end position="163"/>
    </location>
</feature>
<dbReference type="Proteomes" id="UP000050640">
    <property type="component" value="Unplaced"/>
</dbReference>
<keyword evidence="5 10" id="KW-0175">Coiled coil</keyword>
<evidence type="ECO:0000256" key="2">
    <source>
        <dbReference type="ARBA" id="ARBA00004430"/>
    </source>
</evidence>
<dbReference type="FunFam" id="1.10.418.50:FF:000001">
    <property type="entry name" value="TRAF3-interacting protein 1 isoform X1"/>
    <property type="match status" value="1"/>
</dbReference>
<dbReference type="InterPro" id="IPR018799">
    <property type="entry name" value="TRAF3IP1"/>
</dbReference>
<protein>
    <recommendedName>
        <fullName evidence="9">TRAF3-interacting protein 1</fullName>
    </recommendedName>
</protein>
<dbReference type="WBParaSite" id="EEL_0000917101-mRNA-1">
    <property type="protein sequence ID" value="EEL_0000917101-mRNA-1"/>
    <property type="gene ID" value="EEL_0000917101"/>
</dbReference>
<evidence type="ECO:0000256" key="10">
    <source>
        <dbReference type="SAM" id="Coils"/>
    </source>
</evidence>
<feature type="compositionally biased region" description="Basic and acidic residues" evidence="11">
    <location>
        <begin position="123"/>
        <end position="134"/>
    </location>
</feature>
<dbReference type="Gene3D" id="1.10.418.50">
    <property type="entry name" value="Microtubule-binding protein MIP-T3"/>
    <property type="match status" value="1"/>
</dbReference>
<dbReference type="GO" id="GO:0008017">
    <property type="term" value="F:microtubule binding"/>
    <property type="evidence" value="ECO:0007669"/>
    <property type="project" value="InterPro"/>
</dbReference>
<feature type="compositionally biased region" description="Basic residues" evidence="11">
    <location>
        <begin position="164"/>
        <end position="176"/>
    </location>
</feature>
<dbReference type="InterPro" id="IPR040468">
    <property type="entry name" value="TRAF3IP1_N"/>
</dbReference>
<dbReference type="GO" id="GO:0005930">
    <property type="term" value="C:axoneme"/>
    <property type="evidence" value="ECO:0007669"/>
    <property type="project" value="UniProtKB-SubCell"/>
</dbReference>
<keyword evidence="7" id="KW-0966">Cell projection</keyword>
<evidence type="ECO:0000313" key="14">
    <source>
        <dbReference type="Proteomes" id="UP000050640"/>
    </source>
</evidence>
<keyword evidence="3" id="KW-0963">Cytoplasm</keyword>
<dbReference type="AlphaFoldDB" id="A0A158Q8Z2"/>
<evidence type="ECO:0000256" key="4">
    <source>
        <dbReference type="ARBA" id="ARBA00022794"/>
    </source>
</evidence>
<dbReference type="Pfam" id="PF17749">
    <property type="entry name" value="MIP-T3_C"/>
    <property type="match status" value="1"/>
</dbReference>
<evidence type="ECO:0000313" key="15">
    <source>
        <dbReference type="WBParaSite" id="EEL_0000917101-mRNA-1"/>
    </source>
</evidence>
<dbReference type="InterPro" id="IPR042576">
    <property type="entry name" value="TRAF3IP1_N_sf"/>
</dbReference>
<dbReference type="GO" id="GO:0042073">
    <property type="term" value="P:intraciliary transport"/>
    <property type="evidence" value="ECO:0007669"/>
    <property type="project" value="TreeGrafter"/>
</dbReference>
<feature type="domain" description="TRAF3-interacting protein 1 N-terminal" evidence="12">
    <location>
        <begin position="6"/>
        <end position="114"/>
    </location>
</feature>
<keyword evidence="14" id="KW-1185">Reference proteome</keyword>
<comment type="subcellular location">
    <subcellularLocation>
        <location evidence="2">Cytoplasm</location>
        <location evidence="2">Cytoskeleton</location>
        <location evidence="2">Cilium axoneme</location>
    </subcellularLocation>
    <subcellularLocation>
        <location evidence="1">Cytoplasm</location>
        <location evidence="1">Cytoskeleton</location>
        <location evidence="1">Cilium basal body</location>
    </subcellularLocation>
</comment>
<dbReference type="GO" id="GO:0070507">
    <property type="term" value="P:regulation of microtubule cytoskeleton organization"/>
    <property type="evidence" value="ECO:0007669"/>
    <property type="project" value="TreeGrafter"/>
</dbReference>
<feature type="coiled-coil region" evidence="10">
    <location>
        <begin position="380"/>
        <end position="474"/>
    </location>
</feature>
<dbReference type="Pfam" id="PF10243">
    <property type="entry name" value="MIP-T3"/>
    <property type="match status" value="1"/>
</dbReference>
<evidence type="ECO:0000259" key="13">
    <source>
        <dbReference type="Pfam" id="PF17749"/>
    </source>
</evidence>
<evidence type="ECO:0000259" key="12">
    <source>
        <dbReference type="Pfam" id="PF10243"/>
    </source>
</evidence>
<dbReference type="GO" id="GO:0036064">
    <property type="term" value="C:ciliary basal body"/>
    <property type="evidence" value="ECO:0007669"/>
    <property type="project" value="TreeGrafter"/>
</dbReference>
<organism evidence="14 15">
    <name type="scientific">Elaeophora elaphi</name>
    <dbReference type="NCBI Taxonomy" id="1147741"/>
    <lineage>
        <taxon>Eukaryota</taxon>
        <taxon>Metazoa</taxon>
        <taxon>Ecdysozoa</taxon>
        <taxon>Nematoda</taxon>
        <taxon>Chromadorea</taxon>
        <taxon>Rhabditida</taxon>
        <taxon>Spirurina</taxon>
        <taxon>Spiruromorpha</taxon>
        <taxon>Filarioidea</taxon>
        <taxon>Onchocercidae</taxon>
        <taxon>Elaeophora</taxon>
    </lineage>
</organism>